<evidence type="ECO:0000256" key="3">
    <source>
        <dbReference type="ARBA" id="ARBA00022737"/>
    </source>
</evidence>
<proteinExistence type="predicted"/>
<dbReference type="InterPro" id="IPR032675">
    <property type="entry name" value="LRR_dom_sf"/>
</dbReference>
<dbReference type="InterPro" id="IPR001611">
    <property type="entry name" value="Leu-rich_rpt"/>
</dbReference>
<evidence type="ECO:0000313" key="4">
    <source>
        <dbReference type="Proteomes" id="UP000085678"/>
    </source>
</evidence>
<accession>A0A1S3I5C0</accession>
<dbReference type="FunCoup" id="A0A1S3I5C0">
    <property type="interactions" value="11"/>
</dbReference>
<keyword evidence="1" id="KW-0433">Leucine-rich repeat</keyword>
<dbReference type="GeneID" id="106160818"/>
<dbReference type="Proteomes" id="UP000085678">
    <property type="component" value="Unplaced"/>
</dbReference>
<dbReference type="Pfam" id="PF13855">
    <property type="entry name" value="LRR_8"/>
    <property type="match status" value="1"/>
</dbReference>
<sequence length="563" mass="64353">MDIPANVTEIDLSYNRITRIRSGNFAHLRNLSRLNLSDNRIGSLELGAFVDVPNLRVLNVRSNYLRMDYESFPRGVFKNLPQLQWLDLKNNTNRYPKPNENYPDAAFKDLTGLKELYLDGLNMENSVLGPGFASLKTLRLLDFSGDDGPCSLKKLSKNVFYNLRYSQLEHLDLAFCELYKIDNLTFSFLPTIKTLDLSGNKYLGLKRLGGVFYGLQNSSLERLILNATTSPEDRTYMLNSSRVFHYLQNITTLKHLTLDSNYISDIDINMHVYVEHLETLSISDNNIINALKPAIDFSHLQHLKYLNWSWTSSSKPVVHFKQQLRLEEFEFNLAGPPNLEAADFNNNRLNYPLNHIIVHNATSLKFLNLSNDNLYKWNGPLEVVDNSFQRMRTLDLSGNGCSKISETFLYNLSTIQNLHLQNNKLGHSDTIRNGSYLSPFRWLVNLTYVDLSSNEMEKVSPILFNNNTKLETVVLRNNYLSSEGLTLNLNNISFLDLAHNNLDSLNAKYITDTGGKLSISFTNYESDARNTKRFTEMIGINMTLLWPSARKTTSGCTDNCDPI</sequence>
<keyword evidence="2" id="KW-0732">Signal</keyword>
<dbReference type="STRING" id="7574.A0A1S3I5C0"/>
<evidence type="ECO:0000256" key="1">
    <source>
        <dbReference type="ARBA" id="ARBA00022614"/>
    </source>
</evidence>
<dbReference type="SUPFAM" id="SSF52058">
    <property type="entry name" value="L domain-like"/>
    <property type="match status" value="1"/>
</dbReference>
<reference evidence="5" key="1">
    <citation type="submission" date="2025-08" db="UniProtKB">
        <authorList>
            <consortium name="RefSeq"/>
        </authorList>
    </citation>
    <scope>IDENTIFICATION</scope>
    <source>
        <tissue evidence="5">Gonads</tissue>
    </source>
</reference>
<dbReference type="InParanoid" id="A0A1S3I5C0"/>
<dbReference type="RefSeq" id="XP_013393031.1">
    <property type="nucleotide sequence ID" value="XM_013537577.1"/>
</dbReference>
<keyword evidence="3" id="KW-0677">Repeat</keyword>
<dbReference type="OrthoDB" id="6153325at2759"/>
<keyword evidence="4" id="KW-1185">Reference proteome</keyword>
<dbReference type="Gene3D" id="3.80.10.10">
    <property type="entry name" value="Ribonuclease Inhibitor"/>
    <property type="match status" value="3"/>
</dbReference>
<dbReference type="PROSITE" id="PS51450">
    <property type="entry name" value="LRR"/>
    <property type="match status" value="1"/>
</dbReference>
<dbReference type="AlphaFoldDB" id="A0A1S3I5C0"/>
<dbReference type="InterPro" id="IPR050328">
    <property type="entry name" value="Dev_Immune_Receptor"/>
</dbReference>
<name>A0A1S3I5C0_LINAN</name>
<gene>
    <name evidence="5" type="primary">LOC106160818</name>
</gene>
<dbReference type="PANTHER" id="PTHR24373">
    <property type="entry name" value="SLIT RELATED LEUCINE-RICH REPEAT NEURONAL PROTEIN"/>
    <property type="match status" value="1"/>
</dbReference>
<dbReference type="KEGG" id="lak:106160818"/>
<dbReference type="PANTHER" id="PTHR24373:SF275">
    <property type="entry name" value="TIR DOMAIN-CONTAINING PROTEIN"/>
    <property type="match status" value="1"/>
</dbReference>
<dbReference type="InterPro" id="IPR003591">
    <property type="entry name" value="Leu-rich_rpt_typical-subtyp"/>
</dbReference>
<organism evidence="4 5">
    <name type="scientific">Lingula anatina</name>
    <name type="common">Brachiopod</name>
    <name type="synonym">Lingula unguis</name>
    <dbReference type="NCBI Taxonomy" id="7574"/>
    <lineage>
        <taxon>Eukaryota</taxon>
        <taxon>Metazoa</taxon>
        <taxon>Spiralia</taxon>
        <taxon>Lophotrochozoa</taxon>
        <taxon>Brachiopoda</taxon>
        <taxon>Linguliformea</taxon>
        <taxon>Lingulata</taxon>
        <taxon>Lingulida</taxon>
        <taxon>Linguloidea</taxon>
        <taxon>Lingulidae</taxon>
        <taxon>Lingula</taxon>
    </lineage>
</organism>
<protein>
    <submittedName>
        <fullName evidence="5">Toll-like receptor 3</fullName>
    </submittedName>
</protein>
<evidence type="ECO:0000313" key="5">
    <source>
        <dbReference type="RefSeq" id="XP_013393031.1"/>
    </source>
</evidence>
<dbReference type="SMART" id="SM00369">
    <property type="entry name" value="LRR_TYP"/>
    <property type="match status" value="6"/>
</dbReference>
<evidence type="ECO:0000256" key="2">
    <source>
        <dbReference type="ARBA" id="ARBA00022729"/>
    </source>
</evidence>